<dbReference type="InterPro" id="IPR003616">
    <property type="entry name" value="Post-SET_dom"/>
</dbReference>
<dbReference type="OrthoDB" id="5984008at2759"/>
<feature type="domain" description="SET" evidence="4">
    <location>
        <begin position="1317"/>
        <end position="1424"/>
    </location>
</feature>
<evidence type="ECO:0000256" key="2">
    <source>
        <dbReference type="ARBA" id="ARBA00022679"/>
    </source>
</evidence>
<dbReference type="PROSITE" id="PS50868">
    <property type="entry name" value="POST_SET"/>
    <property type="match status" value="3"/>
</dbReference>
<dbReference type="Proteomes" id="UP000674318">
    <property type="component" value="Chromosome 35"/>
</dbReference>
<feature type="domain" description="Post-SET" evidence="5">
    <location>
        <begin position="390"/>
        <end position="406"/>
    </location>
</feature>
<evidence type="ECO:0008006" key="8">
    <source>
        <dbReference type="Google" id="ProtNLM"/>
    </source>
</evidence>
<evidence type="ECO:0000313" key="7">
    <source>
        <dbReference type="Proteomes" id="UP000674318"/>
    </source>
</evidence>
<proteinExistence type="predicted"/>
<feature type="domain" description="SET" evidence="4">
    <location>
        <begin position="510"/>
        <end position="840"/>
    </location>
</feature>
<keyword evidence="3" id="KW-0949">S-adenosyl-L-methionine</keyword>
<sequence>MKAVTSFGVGDIVLSLPRSFSVCEDRLVLSDGVTVRHDNDFNAAIISRFLVAVKPLATDSEIVVNFNLCFYDLLKSDQPPTMHRSERDVADTLKTIYARTFDRPAVPGFRYLDERTKQELYRFADEQVRQQAIADGFLPCGNEEGQLAVVPAKCGEPVAVSTKEHEEGDIVFETTGVPLPFPVRSTVELPGNSHLRLTGGSEFLQHSCLPNVRLEIDGAHIRGIALRTIEANEMLTYNYLTTEWEISKVFHCSCNVYCCYGMIKGFRFLDREQQEHLLPHCSPAVCDKFRLSLLSEAATSNALTDRPTLFTMTENRLTSQRDLTAGTVLLEVLGTPQLVHNELVLDRLRLSHSCDANTVLVNSRVVVSRPLAVGDAVTCNLNLLYYTFSPALACTCGSASCTGRVEGFKALPIEKKNLWWNVASNAVRAAAVKDGYQIHSSSKLANVRRTLSIGDATFASQNIVAGTRIFHVQGLVLPFPARYTIYLGEGKHLLFADGAQCLQHSCNPNSRVVVNADAGSLDCFALRDIAADELISFNYLSTEWDMCEPFKCACGSSDCYGRIAGFRHLKREGQLKLWSTATPAVQSLFAQNIWQTASTLATLNRALVAPAGINGALLLCKDSPSGTVLFEVPGDFSVEGDHVCLGDIFLAHSCSASAVLLEGRVVLSEFCPAGTAITLNVNQLCYQLASPFTCHCSGNNSTHVVGGFASLSDTEKARILLCTAPDVRAEATADGFVIPCPCPLVTVKANGAMGQATFAARRIPSGSRFLKVSGLVLPFPTVYTIQLESGRHLQFADGAQCLAHSCTPNVRIMVDAESRSLDCLALRDIEEDEVISFNYLTTEWDLSTPFACLCSQNSSCLGRIRGLKYITGEQRQRLWWMLTPAMRDLAGQSFNWKVLAGAQLRTDQDGRLRAAKVLKEGLSILEASQVQLRAGCAFVDGLRLGHSCAPTAAIVDGRVIMIKTVCAQMEITLDLNCLAYILEEPFTCTCAAEPASHTVTGFAGVSGSGQATRLIFTRPSVRAAALRDGYRIPCSCPLVEVRANGEMGESTFAAVDIAAGTCFFRVKGLRIAYPTRYTIMLDEGHHLLFAGGAECLAHSCNPNVRVRVDSTNNVLECQALRPIKAGELIAFNYNATEWDMNTAFRCLCGSPQCVYEVRGFKHLSQAQRTSLQRQASPAIKALASAYADVHLPATLLRATPDGRLHSVRAAAKGDILLEVVYLDVQPTQICVGRHYVVSHDAERYNCVLVEGRLIACRAVASGEELWVNMNFFVYDMTEIFPHTFDKDCKGFKFMDEEVKQKCLYLCEPPVRAHAMQDGWTVKSTQDAIVVRPNGKMGQTAYARDNIAAGTSLFHCTGLVIPFPTMYTICVGVHQHLLFGDAAECIAHHCDPNVAVRVSESGEGTFDFVTIRDITKDEMVTFNYTTTEWDMNTPFECLCGSPLCAGTIQGFKHLKDADQQRLLPITSKVVMEQWKMFTVLS</sequence>
<dbReference type="PANTHER" id="PTHR12350:SF21">
    <property type="entry name" value="SET DOMAIN-CONTAINING PROTEIN"/>
    <property type="match status" value="1"/>
</dbReference>
<dbReference type="Gene3D" id="2.170.270.10">
    <property type="entry name" value="SET domain"/>
    <property type="match status" value="5"/>
</dbReference>
<dbReference type="SUPFAM" id="SSF82199">
    <property type="entry name" value="SET domain"/>
    <property type="match status" value="5"/>
</dbReference>
<dbReference type="PROSITE" id="PS50280">
    <property type="entry name" value="SET"/>
    <property type="match status" value="3"/>
</dbReference>
<evidence type="ECO:0000313" key="6">
    <source>
        <dbReference type="EMBL" id="KAG5492874.1"/>
    </source>
</evidence>
<evidence type="ECO:0000259" key="5">
    <source>
        <dbReference type="PROSITE" id="PS50868"/>
    </source>
</evidence>
<dbReference type="RefSeq" id="XP_067753658.1">
    <property type="nucleotide sequence ID" value="XM_067897501.1"/>
</dbReference>
<keyword evidence="7" id="KW-1185">Reference proteome</keyword>
<dbReference type="Pfam" id="PF00856">
    <property type="entry name" value="SET"/>
    <property type="match status" value="4"/>
</dbReference>
<keyword evidence="1" id="KW-0489">Methyltransferase</keyword>
<dbReference type="InterPro" id="IPR046341">
    <property type="entry name" value="SET_dom_sf"/>
</dbReference>
<dbReference type="GeneID" id="94287578"/>
<comment type="caution">
    <text evidence="6">The sequence shown here is derived from an EMBL/GenBank/DDBJ whole genome shotgun (WGS) entry which is preliminary data.</text>
</comment>
<feature type="domain" description="Post-SET" evidence="5">
    <location>
        <begin position="1432"/>
        <end position="1448"/>
    </location>
</feature>
<dbReference type="EMBL" id="JAFJZO010000035">
    <property type="protein sequence ID" value="KAG5492874.1"/>
    <property type="molecule type" value="Genomic_DNA"/>
</dbReference>
<dbReference type="InterPro" id="IPR053201">
    <property type="entry name" value="Flavunoidine_N-MTase"/>
</dbReference>
<accession>A0A836KZN2</accession>
<feature type="domain" description="SET" evidence="4">
    <location>
        <begin position="1037"/>
        <end position="1134"/>
    </location>
</feature>
<keyword evidence="2" id="KW-0808">Transferase</keyword>
<dbReference type="SMART" id="SM00317">
    <property type="entry name" value="SET"/>
    <property type="match status" value="4"/>
</dbReference>
<feature type="domain" description="Post-SET" evidence="5">
    <location>
        <begin position="548"/>
        <end position="564"/>
    </location>
</feature>
<dbReference type="InterPro" id="IPR001214">
    <property type="entry name" value="SET_dom"/>
</dbReference>
<dbReference type="SMART" id="SM00508">
    <property type="entry name" value="PostSET"/>
    <property type="match status" value="4"/>
</dbReference>
<dbReference type="PANTHER" id="PTHR12350">
    <property type="entry name" value="HISTONE-LYSINE N-METHYLTRANSFERASE-RELATED"/>
    <property type="match status" value="1"/>
</dbReference>
<dbReference type="GO" id="GO:0008168">
    <property type="term" value="F:methyltransferase activity"/>
    <property type="evidence" value="ECO:0007669"/>
    <property type="project" value="UniProtKB-KW"/>
</dbReference>
<protein>
    <recommendedName>
        <fullName evidence="8">SET domain-containing protein</fullName>
    </recommendedName>
</protein>
<evidence type="ECO:0000256" key="3">
    <source>
        <dbReference type="ARBA" id="ARBA00022691"/>
    </source>
</evidence>
<evidence type="ECO:0000259" key="4">
    <source>
        <dbReference type="PROSITE" id="PS50280"/>
    </source>
</evidence>
<name>A0A836KZN2_9TRYP</name>
<organism evidence="6 7">
    <name type="scientific">Porcisia hertigi</name>
    <dbReference type="NCBI Taxonomy" id="2761500"/>
    <lineage>
        <taxon>Eukaryota</taxon>
        <taxon>Discoba</taxon>
        <taxon>Euglenozoa</taxon>
        <taxon>Kinetoplastea</taxon>
        <taxon>Metakinetoplastina</taxon>
        <taxon>Trypanosomatida</taxon>
        <taxon>Trypanosomatidae</taxon>
        <taxon>Leishmaniinae</taxon>
        <taxon>Porcisia</taxon>
    </lineage>
</organism>
<dbReference type="KEGG" id="phet:94287578"/>
<gene>
    <name evidence="6" type="ORF">JKF63_01454</name>
</gene>
<reference evidence="6 7" key="1">
    <citation type="submission" date="2021-02" db="EMBL/GenBank/DDBJ databases">
        <title>Porcisia hertigi Genome sequencing and assembly.</title>
        <authorList>
            <person name="Almutairi H."/>
            <person name="Gatherer D."/>
        </authorList>
    </citation>
    <scope>NUCLEOTIDE SEQUENCE [LARGE SCALE GENOMIC DNA]</scope>
    <source>
        <strain evidence="6 7">C119</strain>
    </source>
</reference>
<evidence type="ECO:0000256" key="1">
    <source>
        <dbReference type="ARBA" id="ARBA00022603"/>
    </source>
</evidence>
<dbReference type="GO" id="GO:0032259">
    <property type="term" value="P:methylation"/>
    <property type="evidence" value="ECO:0007669"/>
    <property type="project" value="UniProtKB-KW"/>
</dbReference>